<comment type="function">
    <text evidence="7">Phosphorylation of dTMP to form dTDP in both de novo and salvage pathways of dTTP synthesis.</text>
</comment>
<dbReference type="GO" id="GO:0006227">
    <property type="term" value="P:dUDP biosynthetic process"/>
    <property type="evidence" value="ECO:0007669"/>
    <property type="project" value="TreeGrafter"/>
</dbReference>
<organism evidence="9 10">
    <name type="scientific">Pedosphaera parvula (strain Ellin514)</name>
    <dbReference type="NCBI Taxonomy" id="320771"/>
    <lineage>
        <taxon>Bacteria</taxon>
        <taxon>Pseudomonadati</taxon>
        <taxon>Verrucomicrobiota</taxon>
        <taxon>Pedosphaerae</taxon>
        <taxon>Pedosphaerales</taxon>
        <taxon>Pedosphaeraceae</taxon>
        <taxon>Pedosphaera</taxon>
    </lineage>
</organism>
<proteinExistence type="inferred from homology"/>
<dbReference type="InterPro" id="IPR027417">
    <property type="entry name" value="P-loop_NTPase"/>
</dbReference>
<keyword evidence="3 7" id="KW-0545">Nucleotide biosynthesis</keyword>
<keyword evidence="4 7" id="KW-0547">Nucleotide-binding</keyword>
<evidence type="ECO:0000256" key="5">
    <source>
        <dbReference type="ARBA" id="ARBA00022777"/>
    </source>
</evidence>
<dbReference type="InterPro" id="IPR018094">
    <property type="entry name" value="Thymidylate_kinase"/>
</dbReference>
<reference evidence="9 10" key="1">
    <citation type="journal article" date="2011" name="J. Bacteriol.">
        <title>Genome sequence of 'Pedosphaera parvula' Ellin514, an aerobic Verrucomicrobial isolate from pasture soil.</title>
        <authorList>
            <person name="Kant R."/>
            <person name="van Passel M.W."/>
            <person name="Sangwan P."/>
            <person name="Palva A."/>
            <person name="Lucas S."/>
            <person name="Copeland A."/>
            <person name="Lapidus A."/>
            <person name="Glavina Del Rio T."/>
            <person name="Dalin E."/>
            <person name="Tice H."/>
            <person name="Bruce D."/>
            <person name="Goodwin L."/>
            <person name="Pitluck S."/>
            <person name="Chertkov O."/>
            <person name="Larimer F.W."/>
            <person name="Land M.L."/>
            <person name="Hauser L."/>
            <person name="Brettin T.S."/>
            <person name="Detter J.C."/>
            <person name="Han S."/>
            <person name="de Vos W.M."/>
            <person name="Janssen P.H."/>
            <person name="Smidt H."/>
        </authorList>
    </citation>
    <scope>NUCLEOTIDE SEQUENCE [LARGE SCALE GENOMIC DNA]</scope>
    <source>
        <strain evidence="9 10">Ellin514</strain>
    </source>
</reference>
<evidence type="ECO:0000256" key="7">
    <source>
        <dbReference type="HAMAP-Rule" id="MF_00165"/>
    </source>
</evidence>
<dbReference type="GO" id="GO:0006235">
    <property type="term" value="P:dTTP biosynthetic process"/>
    <property type="evidence" value="ECO:0007669"/>
    <property type="project" value="UniProtKB-UniRule"/>
</dbReference>
<dbReference type="Proteomes" id="UP000003688">
    <property type="component" value="Unassembled WGS sequence"/>
</dbReference>
<dbReference type="Gene3D" id="3.40.50.300">
    <property type="entry name" value="P-loop containing nucleotide triphosphate hydrolases"/>
    <property type="match status" value="1"/>
</dbReference>
<dbReference type="PANTHER" id="PTHR10344">
    <property type="entry name" value="THYMIDYLATE KINASE"/>
    <property type="match status" value="1"/>
</dbReference>
<dbReference type="CDD" id="cd01672">
    <property type="entry name" value="TMPK"/>
    <property type="match status" value="1"/>
</dbReference>
<dbReference type="HAMAP" id="MF_00165">
    <property type="entry name" value="Thymidylate_kinase"/>
    <property type="match status" value="1"/>
</dbReference>
<comment type="similarity">
    <text evidence="1 7">Belongs to the thymidylate kinase family.</text>
</comment>
<gene>
    <name evidence="7" type="primary">tmk</name>
    <name evidence="9" type="ORF">Cflav_PD2041</name>
</gene>
<evidence type="ECO:0000313" key="10">
    <source>
        <dbReference type="Proteomes" id="UP000003688"/>
    </source>
</evidence>
<evidence type="ECO:0000256" key="6">
    <source>
        <dbReference type="ARBA" id="ARBA00022840"/>
    </source>
</evidence>
<dbReference type="InterPro" id="IPR039430">
    <property type="entry name" value="Thymidylate_kin-like_dom"/>
</dbReference>
<keyword evidence="2 7" id="KW-0808">Transferase</keyword>
<dbReference type="RefSeq" id="WP_007416989.1">
    <property type="nucleotide sequence ID" value="NZ_ABOX02000034.1"/>
</dbReference>
<dbReference type="GO" id="GO:0005524">
    <property type="term" value="F:ATP binding"/>
    <property type="evidence" value="ECO:0007669"/>
    <property type="project" value="UniProtKB-UniRule"/>
</dbReference>
<dbReference type="SUPFAM" id="SSF52540">
    <property type="entry name" value="P-loop containing nucleoside triphosphate hydrolases"/>
    <property type="match status" value="1"/>
</dbReference>
<dbReference type="EC" id="2.7.4.9" evidence="7"/>
<keyword evidence="6 7" id="KW-0067">ATP-binding</keyword>
<evidence type="ECO:0000256" key="2">
    <source>
        <dbReference type="ARBA" id="ARBA00022679"/>
    </source>
</evidence>
<keyword evidence="10" id="KW-1185">Reference proteome</keyword>
<evidence type="ECO:0000313" key="9">
    <source>
        <dbReference type="EMBL" id="EEF58992.1"/>
    </source>
</evidence>
<sequence length="250" mass="28352">MKRKSARREKMPVQKIVVPRPSTRRFYGHGIPNVDVNRLAGKLIVVEGADGSGRSTQIARLVEWLEGCGHATVQVGLKRSTLVSEELNQAQHGNILSHTTLSLFYATDFADQLENMILPALKAGFMVLADRYIYTLMARDLVRGMDEAWLKNLYSIALVPDAVFYLNVSPEQLVQRNFAKNHSLDYWESGMDLGLSREMFDSFLKYQGLMANEFRRLQSIYGFNIVDGNRLPDEINADLRRKIEANLAGR</sequence>
<accession>B9XMF0</accession>
<comment type="caution">
    <text evidence="9">The sequence shown here is derived from an EMBL/GenBank/DDBJ whole genome shotgun (WGS) entry which is preliminary data.</text>
</comment>
<dbReference type="PANTHER" id="PTHR10344:SF1">
    <property type="entry name" value="THYMIDYLATE KINASE"/>
    <property type="match status" value="1"/>
</dbReference>
<evidence type="ECO:0000256" key="4">
    <source>
        <dbReference type="ARBA" id="ARBA00022741"/>
    </source>
</evidence>
<dbReference type="AlphaFoldDB" id="B9XMF0"/>
<dbReference type="EMBL" id="ABOX02000034">
    <property type="protein sequence ID" value="EEF58992.1"/>
    <property type="molecule type" value="Genomic_DNA"/>
</dbReference>
<evidence type="ECO:0000256" key="1">
    <source>
        <dbReference type="ARBA" id="ARBA00009776"/>
    </source>
</evidence>
<dbReference type="OrthoDB" id="9774907at2"/>
<protein>
    <recommendedName>
        <fullName evidence="7">Thymidylate kinase</fullName>
        <ecNumber evidence="7">2.7.4.9</ecNumber>
    </recommendedName>
    <alternativeName>
        <fullName evidence="7">dTMP kinase</fullName>
    </alternativeName>
</protein>
<evidence type="ECO:0000259" key="8">
    <source>
        <dbReference type="Pfam" id="PF02223"/>
    </source>
</evidence>
<evidence type="ECO:0000256" key="3">
    <source>
        <dbReference type="ARBA" id="ARBA00022727"/>
    </source>
</evidence>
<name>B9XMF0_PEDPL</name>
<dbReference type="STRING" id="320771.Cflav_PD2041"/>
<dbReference type="Pfam" id="PF02223">
    <property type="entry name" value="Thymidylate_kin"/>
    <property type="match status" value="1"/>
</dbReference>
<dbReference type="GO" id="GO:0005737">
    <property type="term" value="C:cytoplasm"/>
    <property type="evidence" value="ECO:0007669"/>
    <property type="project" value="TreeGrafter"/>
</dbReference>
<feature type="domain" description="Thymidylate kinase-like" evidence="8">
    <location>
        <begin position="46"/>
        <end position="182"/>
    </location>
</feature>
<dbReference type="GO" id="GO:0004798">
    <property type="term" value="F:dTMP kinase activity"/>
    <property type="evidence" value="ECO:0007669"/>
    <property type="project" value="UniProtKB-UniRule"/>
</dbReference>
<dbReference type="GO" id="GO:0006233">
    <property type="term" value="P:dTDP biosynthetic process"/>
    <property type="evidence" value="ECO:0007669"/>
    <property type="project" value="InterPro"/>
</dbReference>
<comment type="caution">
    <text evidence="7">Lacks conserved residue(s) required for the propagation of feature annotation.</text>
</comment>
<comment type="catalytic activity">
    <reaction evidence="7">
        <text>dTMP + ATP = dTDP + ADP</text>
        <dbReference type="Rhea" id="RHEA:13517"/>
        <dbReference type="ChEBI" id="CHEBI:30616"/>
        <dbReference type="ChEBI" id="CHEBI:58369"/>
        <dbReference type="ChEBI" id="CHEBI:63528"/>
        <dbReference type="ChEBI" id="CHEBI:456216"/>
        <dbReference type="EC" id="2.7.4.9"/>
    </reaction>
</comment>
<keyword evidence="5 7" id="KW-0418">Kinase</keyword>